<keyword evidence="6 10" id="KW-0274">FAD</keyword>
<keyword evidence="5 10" id="KW-0479">Metal-binding</keyword>
<protein>
    <recommendedName>
        <fullName evidence="2 10">FAD:protein FMN transferase</fullName>
        <ecNumber evidence="1 10">2.7.1.180</ecNumber>
    </recommendedName>
    <alternativeName>
        <fullName evidence="8 10">Flavin transferase</fullName>
    </alternativeName>
</protein>
<dbReference type="GO" id="GO:0016740">
    <property type="term" value="F:transferase activity"/>
    <property type="evidence" value="ECO:0007669"/>
    <property type="project" value="UniProtKB-UniRule"/>
</dbReference>
<comment type="catalytic activity">
    <reaction evidence="9 10">
        <text>L-threonyl-[protein] + FAD = FMN-L-threonyl-[protein] + AMP + H(+)</text>
        <dbReference type="Rhea" id="RHEA:36847"/>
        <dbReference type="Rhea" id="RHEA-COMP:11060"/>
        <dbReference type="Rhea" id="RHEA-COMP:11061"/>
        <dbReference type="ChEBI" id="CHEBI:15378"/>
        <dbReference type="ChEBI" id="CHEBI:30013"/>
        <dbReference type="ChEBI" id="CHEBI:57692"/>
        <dbReference type="ChEBI" id="CHEBI:74257"/>
        <dbReference type="ChEBI" id="CHEBI:456215"/>
        <dbReference type="EC" id="2.7.1.180"/>
    </reaction>
</comment>
<dbReference type="PANTHER" id="PTHR30040:SF2">
    <property type="entry name" value="FAD:PROTEIN FMN TRANSFERASE"/>
    <property type="match status" value="1"/>
</dbReference>
<dbReference type="EMBL" id="AYYK01000002">
    <property type="protein sequence ID" value="KRM79646.1"/>
    <property type="molecule type" value="Genomic_DNA"/>
</dbReference>
<evidence type="ECO:0000256" key="5">
    <source>
        <dbReference type="ARBA" id="ARBA00022723"/>
    </source>
</evidence>
<dbReference type="STRING" id="1423738.FC84_GL000950"/>
<comment type="caution">
    <text evidence="12">The sequence shown here is derived from an EMBL/GenBank/DDBJ whole genome shotgun (WGS) entry which is preliminary data.</text>
</comment>
<evidence type="ECO:0000256" key="8">
    <source>
        <dbReference type="ARBA" id="ARBA00031306"/>
    </source>
</evidence>
<keyword evidence="13" id="KW-1185">Reference proteome</keyword>
<evidence type="ECO:0000256" key="4">
    <source>
        <dbReference type="ARBA" id="ARBA00022679"/>
    </source>
</evidence>
<dbReference type="PATRIC" id="fig|1423738.3.peg.959"/>
<evidence type="ECO:0000256" key="9">
    <source>
        <dbReference type="ARBA" id="ARBA00048540"/>
    </source>
</evidence>
<keyword evidence="3 10" id="KW-0285">Flavoprotein</keyword>
<dbReference type="InterPro" id="IPR003374">
    <property type="entry name" value="ApbE-like_sf"/>
</dbReference>
<dbReference type="RefSeq" id="WP_057754291.1">
    <property type="nucleotide sequence ID" value="NZ_AYYK01000002.1"/>
</dbReference>
<name>A0A0R2BJG1_9LACO</name>
<dbReference type="Gene3D" id="3.10.520.10">
    <property type="entry name" value="ApbE-like domains"/>
    <property type="match status" value="1"/>
</dbReference>
<accession>A0A0R2BJG1</accession>
<evidence type="ECO:0000256" key="10">
    <source>
        <dbReference type="PIRNR" id="PIRNR006268"/>
    </source>
</evidence>
<evidence type="ECO:0000256" key="1">
    <source>
        <dbReference type="ARBA" id="ARBA00011955"/>
    </source>
</evidence>
<evidence type="ECO:0000313" key="13">
    <source>
        <dbReference type="Proteomes" id="UP000051813"/>
    </source>
</evidence>
<dbReference type="Pfam" id="PF02424">
    <property type="entry name" value="ApbE"/>
    <property type="match status" value="1"/>
</dbReference>
<evidence type="ECO:0000256" key="11">
    <source>
        <dbReference type="PIRSR" id="PIRSR006268-2"/>
    </source>
</evidence>
<dbReference type="AlphaFoldDB" id="A0A0R2BJG1"/>
<dbReference type="OrthoDB" id="9778595at2"/>
<gene>
    <name evidence="12" type="ORF">FC84_GL000950</name>
</gene>
<dbReference type="SUPFAM" id="SSF143631">
    <property type="entry name" value="ApbE-like"/>
    <property type="match status" value="1"/>
</dbReference>
<comment type="cofactor">
    <cofactor evidence="11">
        <name>Mg(2+)</name>
        <dbReference type="ChEBI" id="CHEBI:18420"/>
    </cofactor>
    <cofactor evidence="11">
        <name>Mn(2+)</name>
        <dbReference type="ChEBI" id="CHEBI:29035"/>
    </cofactor>
    <text evidence="11">Magnesium. Can also use manganese.</text>
</comment>
<keyword evidence="7 10" id="KW-0460">Magnesium</keyword>
<evidence type="ECO:0000256" key="6">
    <source>
        <dbReference type="ARBA" id="ARBA00022827"/>
    </source>
</evidence>
<keyword evidence="4 10" id="KW-0808">Transferase</keyword>
<feature type="binding site" evidence="11">
    <location>
        <position position="146"/>
    </location>
    <ligand>
        <name>Mg(2+)</name>
        <dbReference type="ChEBI" id="CHEBI:18420"/>
    </ligand>
</feature>
<comment type="similarity">
    <text evidence="10">Belongs to the ApbE family.</text>
</comment>
<dbReference type="GO" id="GO:0046872">
    <property type="term" value="F:metal ion binding"/>
    <property type="evidence" value="ECO:0007669"/>
    <property type="project" value="UniProtKB-UniRule"/>
</dbReference>
<dbReference type="InterPro" id="IPR024932">
    <property type="entry name" value="ApbE"/>
</dbReference>
<dbReference type="PIRSF" id="PIRSF006268">
    <property type="entry name" value="ApbE"/>
    <property type="match status" value="1"/>
</dbReference>
<evidence type="ECO:0000313" key="12">
    <source>
        <dbReference type="EMBL" id="KRM79646.1"/>
    </source>
</evidence>
<dbReference type="EC" id="2.7.1.180" evidence="1 10"/>
<evidence type="ECO:0000256" key="2">
    <source>
        <dbReference type="ARBA" id="ARBA00016337"/>
    </source>
</evidence>
<dbReference type="Proteomes" id="UP000051813">
    <property type="component" value="Unassembled WGS sequence"/>
</dbReference>
<proteinExistence type="inferred from homology"/>
<evidence type="ECO:0000256" key="7">
    <source>
        <dbReference type="ARBA" id="ARBA00022842"/>
    </source>
</evidence>
<dbReference type="PANTHER" id="PTHR30040">
    <property type="entry name" value="THIAMINE BIOSYNTHESIS LIPOPROTEIN APBE"/>
    <property type="match status" value="1"/>
</dbReference>
<sequence length="309" mass="34699">MSQAKRQFYFLDKVLNIMIETMNAELVLDELAARLKIYEQRFSQTATSQLGTLNHQSGAKAITVDRQLYELIKLGKYHSLKQASNLNIAIAPLTQLWRIGQPDARIPSAEEIQATLPLTNPEQIVLDDNQSAVFLTQPGMVLDLSSLVKGYVTDLLVSYLNSINVHAALIDFDGNITVLGPSRQVDQQWRVPVSPAMATNQGKRAMVSTTNRSFITRQIYKRALVKQQRAYSYFLDPQTGRSIETDLTSLTIISPQAIDGEIWSLRLLNQSIDHILAIVNQQPSLEAVLIDDEDDIIYSDGLTELINWQ</sequence>
<evidence type="ECO:0000256" key="3">
    <source>
        <dbReference type="ARBA" id="ARBA00022630"/>
    </source>
</evidence>
<reference evidence="12 13" key="1">
    <citation type="journal article" date="2015" name="Genome Announc.">
        <title>Expanding the biotechnology potential of lactobacilli through comparative genomics of 213 strains and associated genera.</title>
        <authorList>
            <person name="Sun Z."/>
            <person name="Harris H.M."/>
            <person name="McCann A."/>
            <person name="Guo C."/>
            <person name="Argimon S."/>
            <person name="Zhang W."/>
            <person name="Yang X."/>
            <person name="Jeffery I.B."/>
            <person name="Cooney J.C."/>
            <person name="Kagawa T.F."/>
            <person name="Liu W."/>
            <person name="Song Y."/>
            <person name="Salvetti E."/>
            <person name="Wrobel A."/>
            <person name="Rasinkangas P."/>
            <person name="Parkhill J."/>
            <person name="Rea M.C."/>
            <person name="O'Sullivan O."/>
            <person name="Ritari J."/>
            <person name="Douillard F.P."/>
            <person name="Paul Ross R."/>
            <person name="Yang R."/>
            <person name="Briner A.E."/>
            <person name="Felis G.E."/>
            <person name="de Vos W.M."/>
            <person name="Barrangou R."/>
            <person name="Klaenhammer T.R."/>
            <person name="Caufield P.W."/>
            <person name="Cui Y."/>
            <person name="Zhang H."/>
            <person name="O'Toole P.W."/>
        </authorList>
    </citation>
    <scope>NUCLEOTIDE SEQUENCE [LARGE SCALE GENOMIC DNA]</scope>
    <source>
        <strain evidence="12 13">DSM 20335</strain>
    </source>
</reference>
<organism evidence="12 13">
    <name type="scientific">Lapidilactobacillus dextrinicus DSM 20335</name>
    <dbReference type="NCBI Taxonomy" id="1423738"/>
    <lineage>
        <taxon>Bacteria</taxon>
        <taxon>Bacillati</taxon>
        <taxon>Bacillota</taxon>
        <taxon>Bacilli</taxon>
        <taxon>Lactobacillales</taxon>
        <taxon>Lactobacillaceae</taxon>
        <taxon>Lapidilactobacillus</taxon>
    </lineage>
</organism>